<evidence type="ECO:0000259" key="1">
    <source>
        <dbReference type="Pfam" id="PF13579"/>
    </source>
</evidence>
<dbReference type="Gene3D" id="3.40.50.2000">
    <property type="entry name" value="Glycogen Phosphorylase B"/>
    <property type="match status" value="2"/>
</dbReference>
<dbReference type="Pfam" id="PF13579">
    <property type="entry name" value="Glyco_trans_4_4"/>
    <property type="match status" value="1"/>
</dbReference>
<dbReference type="Proteomes" id="UP000176603">
    <property type="component" value="Unassembled WGS sequence"/>
</dbReference>
<dbReference type="STRING" id="1802399.A3E39_01375"/>
<gene>
    <name evidence="2" type="ORF">A3E39_01375</name>
</gene>
<comment type="caution">
    <text evidence="2">The sequence shown here is derived from an EMBL/GenBank/DDBJ whole genome shotgun (WGS) entry which is preliminary data.</text>
</comment>
<dbReference type="AlphaFoldDB" id="A0A1F7UKM4"/>
<evidence type="ECO:0000313" key="3">
    <source>
        <dbReference type="Proteomes" id="UP000176603"/>
    </source>
</evidence>
<accession>A0A1F7UKM4</accession>
<feature type="domain" description="Glycosyltransferase subfamily 4-like N-terminal" evidence="1">
    <location>
        <begin position="17"/>
        <end position="178"/>
    </location>
</feature>
<dbReference type="CDD" id="cd03808">
    <property type="entry name" value="GT4_CapM-like"/>
    <property type="match status" value="1"/>
</dbReference>
<sequence length="395" mass="43263">MGNSKRLLIVVTQAEWGGVQGYVARCAAEAKRRGFEVLVAAGGTGELESRCLNNGIPYRRLSRLRRDISPFADVSAIRELVALMREWRPDVVYLHSSKAGIIGSIAARIAKVPRVVYRIGGWSFLDPVSPLQKIIRRWSEKLTAGMKDVIITVHPGDEELARRVGIRPREALVTVANGIDLNAFDANLLSRDDARALLRGLWREGVPSHASMDEHDQLVLTVANFYPAKNLIGYLDAVKLINKERPRTRFLIIGDGESRTQLQTERAALGLDAIVSLPGKRDDAASLLQGADAFVLPSVKEGMSWAVLEAMAASLPCVVTDVGANRWMAEDACAVVPPRDHQALAHAILRLLDDKTAADRSGARARNVIERRFTDRAMWDATFNALLPPGTTAAV</sequence>
<dbReference type="SUPFAM" id="SSF53756">
    <property type="entry name" value="UDP-Glycosyltransferase/glycogen phosphorylase"/>
    <property type="match status" value="1"/>
</dbReference>
<evidence type="ECO:0000313" key="2">
    <source>
        <dbReference type="EMBL" id="OGL78795.1"/>
    </source>
</evidence>
<protein>
    <recommendedName>
        <fullName evidence="1">Glycosyltransferase subfamily 4-like N-terminal domain-containing protein</fullName>
    </recommendedName>
</protein>
<proteinExistence type="predicted"/>
<name>A0A1F7UKM4_9BACT</name>
<dbReference type="InterPro" id="IPR028098">
    <property type="entry name" value="Glyco_trans_4-like_N"/>
</dbReference>
<organism evidence="2 3">
    <name type="scientific">Candidatus Uhrbacteria bacterium RIFCSPHIGHO2_12_FULL_60_25</name>
    <dbReference type="NCBI Taxonomy" id="1802399"/>
    <lineage>
        <taxon>Bacteria</taxon>
        <taxon>Candidatus Uhriibacteriota</taxon>
    </lineage>
</organism>
<dbReference type="EMBL" id="MGEH01000024">
    <property type="protein sequence ID" value="OGL78795.1"/>
    <property type="molecule type" value="Genomic_DNA"/>
</dbReference>
<dbReference type="PANTHER" id="PTHR12526">
    <property type="entry name" value="GLYCOSYLTRANSFERASE"/>
    <property type="match status" value="1"/>
</dbReference>
<dbReference type="Pfam" id="PF13692">
    <property type="entry name" value="Glyco_trans_1_4"/>
    <property type="match status" value="1"/>
</dbReference>
<reference evidence="2 3" key="1">
    <citation type="journal article" date="2016" name="Nat. Commun.">
        <title>Thousands of microbial genomes shed light on interconnected biogeochemical processes in an aquifer system.</title>
        <authorList>
            <person name="Anantharaman K."/>
            <person name="Brown C.T."/>
            <person name="Hug L.A."/>
            <person name="Sharon I."/>
            <person name="Castelle C.J."/>
            <person name="Probst A.J."/>
            <person name="Thomas B.C."/>
            <person name="Singh A."/>
            <person name="Wilkins M.J."/>
            <person name="Karaoz U."/>
            <person name="Brodie E.L."/>
            <person name="Williams K.H."/>
            <person name="Hubbard S.S."/>
            <person name="Banfield J.F."/>
        </authorList>
    </citation>
    <scope>NUCLEOTIDE SEQUENCE [LARGE SCALE GENOMIC DNA]</scope>
</reference>